<reference evidence="2 3" key="1">
    <citation type="submission" date="2023-11" db="EMBL/GenBank/DDBJ databases">
        <authorList>
            <person name="Val-Calvo J."/>
            <person name="Scortti M."/>
            <person name="Vazquez-Boland J."/>
        </authorList>
    </citation>
    <scope>NUCLEOTIDE SEQUENCE [LARGE SCALE GENOMIC DNA]</scope>
    <source>
        <strain evidence="2 3">PAM 2766</strain>
    </source>
</reference>
<keyword evidence="3" id="KW-1185">Reference proteome</keyword>
<proteinExistence type="predicted"/>
<dbReference type="PANTHER" id="PTHR43767">
    <property type="entry name" value="LONG-CHAIN-FATTY-ACID--COA LIGASE"/>
    <property type="match status" value="1"/>
</dbReference>
<sequence length="575" mass="61685">MIAPEMYHSKSPFGEADIEVAHLADGVTEIRSRAMPSQAPATTLHWLRHWASKTPSAHFLSEVIDGHRVTFDYLSTWSAVVHGAQALRARGVVRGDRVVVVAANSFESFVAGHSAMLAGAIWVPIATQYLGAGADPTRIANVLDLVDPALVLVPDTALHPQVPSDYEVVDRVAAPAWKGTGLDGDGLLQSCREGDVAKLMLTSGSTGTPKAVVYTHRMLVSNARATADVWTFVTDHPPILVDWLPWNHAFGGNANLNMVLLGGGTLHIDDSYGRPTELWRTIATITAFEPTFYAAVPAGFHALLPALETDREFSRALFGRCDAMFSAGAAMPAATFERLRDLSSTVRQSPVPVLTGWGSTEVGPGATIVHTTNSEPGIIGPPLPGVAIRMVPTGDKLELRVKSPGVTPAYWRDPERTTAAFDENGFYRTGDAGTLVDEHRPELGLRFDGRIADDFKLANGSWVNVDRLRSRLLALAGTRARDVVIAGPDRSHLVALFWLGADETLDVQSILHAHNSTTAGQTNIIVAGAVIDTDPPAELLSPKGLIKPAAFRAAARKTIDALYDTVTVQGKEEHS</sequence>
<dbReference type="Proteomes" id="UP001629745">
    <property type="component" value="Unassembled WGS sequence"/>
</dbReference>
<organism evidence="2 3">
    <name type="scientific">Rhodococcus parequi</name>
    <dbReference type="NCBI Taxonomy" id="3137122"/>
    <lineage>
        <taxon>Bacteria</taxon>
        <taxon>Bacillati</taxon>
        <taxon>Actinomycetota</taxon>
        <taxon>Actinomycetes</taxon>
        <taxon>Mycobacteriales</taxon>
        <taxon>Nocardiaceae</taxon>
        <taxon>Rhodococcus</taxon>
    </lineage>
</organism>
<name>A0ABW9FA22_9NOCA</name>
<accession>A0ABW9FA22</accession>
<evidence type="ECO:0000313" key="2">
    <source>
        <dbReference type="EMBL" id="MFM1722057.1"/>
    </source>
</evidence>
<feature type="domain" description="AMP-dependent synthetase/ligase" evidence="1">
    <location>
        <begin position="48"/>
        <end position="411"/>
    </location>
</feature>
<protein>
    <submittedName>
        <fullName evidence="2">AMP-binding protein</fullName>
    </submittedName>
</protein>
<dbReference type="Pfam" id="PF00501">
    <property type="entry name" value="AMP-binding"/>
    <property type="match status" value="1"/>
</dbReference>
<dbReference type="EMBL" id="JBDLNV010000001">
    <property type="protein sequence ID" value="MFM1722057.1"/>
    <property type="molecule type" value="Genomic_DNA"/>
</dbReference>
<dbReference type="SUPFAM" id="SSF56801">
    <property type="entry name" value="Acetyl-CoA synthetase-like"/>
    <property type="match status" value="1"/>
</dbReference>
<dbReference type="PANTHER" id="PTHR43767:SF1">
    <property type="entry name" value="NONRIBOSOMAL PEPTIDE SYNTHASE PES1 (EUROFUNG)-RELATED"/>
    <property type="match status" value="1"/>
</dbReference>
<dbReference type="RefSeq" id="WP_420162646.1">
    <property type="nucleotide sequence ID" value="NZ_JBDLNV010000001.1"/>
</dbReference>
<dbReference type="InterPro" id="IPR050237">
    <property type="entry name" value="ATP-dep_AMP-bd_enzyme"/>
</dbReference>
<comment type="caution">
    <text evidence="2">The sequence shown here is derived from an EMBL/GenBank/DDBJ whole genome shotgun (WGS) entry which is preliminary data.</text>
</comment>
<dbReference type="Gene3D" id="3.40.50.12780">
    <property type="entry name" value="N-terminal domain of ligase-like"/>
    <property type="match status" value="1"/>
</dbReference>
<dbReference type="InterPro" id="IPR000873">
    <property type="entry name" value="AMP-dep_synth/lig_dom"/>
</dbReference>
<dbReference type="InterPro" id="IPR020845">
    <property type="entry name" value="AMP-binding_CS"/>
</dbReference>
<dbReference type="InterPro" id="IPR042099">
    <property type="entry name" value="ANL_N_sf"/>
</dbReference>
<evidence type="ECO:0000259" key="1">
    <source>
        <dbReference type="Pfam" id="PF00501"/>
    </source>
</evidence>
<evidence type="ECO:0000313" key="3">
    <source>
        <dbReference type="Proteomes" id="UP001629745"/>
    </source>
</evidence>
<gene>
    <name evidence="2" type="ORF">ABEU20_000600</name>
</gene>
<dbReference type="PROSITE" id="PS00455">
    <property type="entry name" value="AMP_BINDING"/>
    <property type="match status" value="1"/>
</dbReference>